<dbReference type="RefSeq" id="WP_142443415.1">
    <property type="nucleotide sequence ID" value="NZ_SESI01000002.1"/>
</dbReference>
<accession>A0A544QN01</accession>
<evidence type="ECO:0000313" key="3">
    <source>
        <dbReference type="Proteomes" id="UP000315385"/>
    </source>
</evidence>
<feature type="region of interest" description="Disordered" evidence="1">
    <location>
        <begin position="56"/>
        <end position="81"/>
    </location>
</feature>
<keyword evidence="3" id="KW-1185">Reference proteome</keyword>
<name>A0A544QN01_9EURY</name>
<evidence type="ECO:0000256" key="1">
    <source>
        <dbReference type="SAM" id="MobiDB-lite"/>
    </source>
</evidence>
<gene>
    <name evidence="2" type="ORF">EWF95_07290</name>
</gene>
<dbReference type="AlphaFoldDB" id="A0A544QN01"/>
<proteinExistence type="predicted"/>
<sequence length="98" mass="10210">MGTASKAPTRWSRGARCALRACGPAVLASPVFLQRVAPFSPARPRLPDQPTRVGLKGAGVSANPADVSTTANAVSEERSESREFCELGGIYDPAGSRP</sequence>
<protein>
    <submittedName>
        <fullName evidence="2">Uncharacterized protein</fullName>
    </submittedName>
</protein>
<organism evidence="2 3">
    <name type="scientific">Halonotius roseus</name>
    <dbReference type="NCBI Taxonomy" id="2511997"/>
    <lineage>
        <taxon>Archaea</taxon>
        <taxon>Methanobacteriati</taxon>
        <taxon>Methanobacteriota</taxon>
        <taxon>Stenosarchaea group</taxon>
        <taxon>Halobacteria</taxon>
        <taxon>Halobacteriales</taxon>
        <taxon>Haloferacaceae</taxon>
        <taxon>Halonotius</taxon>
    </lineage>
</organism>
<dbReference type="EMBL" id="SESI01000002">
    <property type="protein sequence ID" value="TQQ80293.1"/>
    <property type="molecule type" value="Genomic_DNA"/>
</dbReference>
<dbReference type="Proteomes" id="UP000315385">
    <property type="component" value="Unassembled WGS sequence"/>
</dbReference>
<evidence type="ECO:0000313" key="2">
    <source>
        <dbReference type="EMBL" id="TQQ80293.1"/>
    </source>
</evidence>
<comment type="caution">
    <text evidence="2">The sequence shown here is derived from an EMBL/GenBank/DDBJ whole genome shotgun (WGS) entry which is preliminary data.</text>
</comment>
<reference evidence="2 3" key="1">
    <citation type="submission" date="2019-02" db="EMBL/GenBank/DDBJ databases">
        <title>Halonotius sp. a new haloqrchaeon isolated from saline water.</title>
        <authorList>
            <person name="Duran-Viseras A."/>
            <person name="Sanchez-Porro C."/>
            <person name="Ventosa A."/>
        </authorList>
    </citation>
    <scope>NUCLEOTIDE SEQUENCE [LARGE SCALE GENOMIC DNA]</scope>
    <source>
        <strain evidence="2 3">F9-27</strain>
    </source>
</reference>